<evidence type="ECO:0000313" key="3">
    <source>
        <dbReference type="Proteomes" id="UP000182783"/>
    </source>
</evidence>
<sequence>MNEKLTQAYERLGLPETVTREELNKRFDLLLRRRRSLNTEAEIAAYEADFQAIKFILDFRDQQEIQEAEDQRLAKYGSLAGGARKWERFMRLYKTHVIISIIAVIVLIFAGNALYNNWQHKKYLASLPPVDAKIMFIGNFGVKDEDGKMDALNQAIIGQYPEWKRVDSSMIYLPKTGEGADTLDMNYLQKAVVELAANTPDILILDEATLEWIGKQDGFQNLEPILADGKISKDDPRLKWGKVGESTEEQLYAVDITDSKFVSSLPINHNTKSIEIGVLGGDEPKEKIMQFVKHIAEEGAAQ</sequence>
<proteinExistence type="predicted"/>
<evidence type="ECO:0000256" key="1">
    <source>
        <dbReference type="SAM" id="Phobius"/>
    </source>
</evidence>
<name>A0A1G9GGC2_9BACL</name>
<accession>A0A1G9GGC2</accession>
<keyword evidence="1" id="KW-1133">Transmembrane helix</keyword>
<protein>
    <submittedName>
        <fullName evidence="2">Uncharacterized protein</fullName>
    </submittedName>
</protein>
<keyword evidence="1" id="KW-0812">Transmembrane</keyword>
<keyword evidence="1" id="KW-0472">Membrane</keyword>
<dbReference type="Proteomes" id="UP000182783">
    <property type="component" value="Unassembled WGS sequence"/>
</dbReference>
<feature type="transmembrane region" description="Helical" evidence="1">
    <location>
        <begin position="95"/>
        <end position="115"/>
    </location>
</feature>
<dbReference type="AlphaFoldDB" id="A0A1G9GGC2"/>
<dbReference type="EMBL" id="FNGM01000001">
    <property type="protein sequence ID" value="SDK99726.1"/>
    <property type="molecule type" value="Genomic_DNA"/>
</dbReference>
<dbReference type="RefSeq" id="WP_062520496.1">
    <property type="nucleotide sequence ID" value="NZ_CP048429.1"/>
</dbReference>
<reference evidence="2 3" key="1">
    <citation type="submission" date="2016-10" db="EMBL/GenBank/DDBJ databases">
        <authorList>
            <person name="de Groot N.N."/>
        </authorList>
    </citation>
    <scope>NUCLEOTIDE SEQUENCE [LARGE SCALE GENOMIC DNA]</scope>
    <source>
        <strain evidence="2 3">CGMCC 1.10239</strain>
    </source>
</reference>
<organism evidence="2 3">
    <name type="scientific">Paenibacillus jilunlii</name>
    <dbReference type="NCBI Taxonomy" id="682956"/>
    <lineage>
        <taxon>Bacteria</taxon>
        <taxon>Bacillati</taxon>
        <taxon>Bacillota</taxon>
        <taxon>Bacilli</taxon>
        <taxon>Bacillales</taxon>
        <taxon>Paenibacillaceae</taxon>
        <taxon>Paenibacillus</taxon>
    </lineage>
</organism>
<evidence type="ECO:0000313" key="2">
    <source>
        <dbReference type="EMBL" id="SDK99726.1"/>
    </source>
</evidence>
<gene>
    <name evidence="2" type="ORF">SAMN05216191_101396</name>
</gene>
<dbReference type="OrthoDB" id="1738492at2"/>